<sequence length="176" mass="19852">MSTLSAGGITLTIECCAVNPLETEEYKLDRRATGLRRAGDWDGAIAALRQRKALMGEQWMDDKLAKYLQRAGRFDEAMAEIQWLLDHSQARARRALGHQPVSAQQAGHATHCMLVHRAAALICQRERRADLQAHHEHLAERYGAIRQRLAPIARAEMKAALAQRLKADKINRGERR</sequence>
<keyword evidence="2" id="KW-1185">Reference proteome</keyword>
<dbReference type="Proteomes" id="UP001589834">
    <property type="component" value="Unassembled WGS sequence"/>
</dbReference>
<accession>A0ABV6PW48</accession>
<proteinExistence type="predicted"/>
<comment type="caution">
    <text evidence="1">The sequence shown here is derived from an EMBL/GenBank/DDBJ whole genome shotgun (WGS) entry which is preliminary data.</text>
</comment>
<dbReference type="EMBL" id="JBHLTN010000021">
    <property type="protein sequence ID" value="MFC0593188.1"/>
    <property type="molecule type" value="Genomic_DNA"/>
</dbReference>
<gene>
    <name evidence="1" type="ORF">ACFFGG_11520</name>
</gene>
<reference evidence="1 2" key="1">
    <citation type="submission" date="2024-09" db="EMBL/GenBank/DDBJ databases">
        <authorList>
            <person name="Sun Q."/>
            <person name="Mori K."/>
        </authorList>
    </citation>
    <scope>NUCLEOTIDE SEQUENCE [LARGE SCALE GENOMIC DNA]</scope>
    <source>
        <strain evidence="1 2">NCAIM B.02336</strain>
    </source>
</reference>
<dbReference type="RefSeq" id="WP_377483198.1">
    <property type="nucleotide sequence ID" value="NZ_JBHLTN010000021.1"/>
</dbReference>
<evidence type="ECO:0000313" key="1">
    <source>
        <dbReference type="EMBL" id="MFC0593188.1"/>
    </source>
</evidence>
<protein>
    <submittedName>
        <fullName evidence="1">Uncharacterized protein</fullName>
    </submittedName>
</protein>
<organism evidence="1 2">
    <name type="scientific">Ottowia pentelensis</name>
    <dbReference type="NCBI Taxonomy" id="511108"/>
    <lineage>
        <taxon>Bacteria</taxon>
        <taxon>Pseudomonadati</taxon>
        <taxon>Pseudomonadota</taxon>
        <taxon>Betaproteobacteria</taxon>
        <taxon>Burkholderiales</taxon>
        <taxon>Comamonadaceae</taxon>
        <taxon>Ottowia</taxon>
    </lineage>
</organism>
<evidence type="ECO:0000313" key="2">
    <source>
        <dbReference type="Proteomes" id="UP001589834"/>
    </source>
</evidence>
<name>A0ABV6PW48_9BURK</name>